<evidence type="ECO:0000313" key="2">
    <source>
        <dbReference type="Proteomes" id="UP001187066"/>
    </source>
</evidence>
<sequence length="44" mass="4786">MLSVIPSMDSALEEAGDRLIALPEQLMPGMKHHRQLISVADGAR</sequence>
<organism evidence="1 2">
    <name type="scientific">Atlantibacter subterraneus</name>
    <dbReference type="NCBI Taxonomy" id="255519"/>
    <lineage>
        <taxon>Bacteria</taxon>
        <taxon>Pseudomonadati</taxon>
        <taxon>Pseudomonadota</taxon>
        <taxon>Gammaproteobacteria</taxon>
        <taxon>Enterobacterales</taxon>
        <taxon>Enterobacteriaceae</taxon>
        <taxon>Atlantibacter</taxon>
    </lineage>
</organism>
<protein>
    <submittedName>
        <fullName evidence="1">Uncharacterized protein</fullName>
    </submittedName>
</protein>
<gene>
    <name evidence="1" type="ORF">R4P48_00215</name>
</gene>
<dbReference type="Proteomes" id="UP001187066">
    <property type="component" value="Unassembled WGS sequence"/>
</dbReference>
<reference evidence="1 2" key="1">
    <citation type="submission" date="2023-10" db="EMBL/GenBank/DDBJ databases">
        <authorList>
            <person name="Dale J."/>
        </authorList>
    </citation>
    <scope>NUCLEOTIDE SEQUENCE [LARGE SCALE GENOMIC DNA]</scope>
    <source>
        <strain evidence="1 2">2023EL-00970</strain>
    </source>
</reference>
<proteinExistence type="predicted"/>
<dbReference type="RefSeq" id="WP_317677368.1">
    <property type="nucleotide sequence ID" value="NZ_JAWLOF010000001.1"/>
</dbReference>
<evidence type="ECO:0000313" key="1">
    <source>
        <dbReference type="EMBL" id="MDV7021106.1"/>
    </source>
</evidence>
<comment type="caution">
    <text evidence="1">The sequence shown here is derived from an EMBL/GenBank/DDBJ whole genome shotgun (WGS) entry which is preliminary data.</text>
</comment>
<accession>A0ABU4DY96</accession>
<keyword evidence="2" id="KW-1185">Reference proteome</keyword>
<name>A0ABU4DY96_9ENTR</name>
<dbReference type="EMBL" id="JAWLOF010000001">
    <property type="protein sequence ID" value="MDV7021106.1"/>
    <property type="molecule type" value="Genomic_DNA"/>
</dbReference>